<name>A0A087UCD2_STEMI</name>
<evidence type="ECO:0000313" key="1">
    <source>
        <dbReference type="EMBL" id="KFM75021.1"/>
    </source>
</evidence>
<dbReference type="AlphaFoldDB" id="A0A087UCD2"/>
<reference evidence="1 2" key="1">
    <citation type="submission" date="2013-11" db="EMBL/GenBank/DDBJ databases">
        <title>Genome sequencing of Stegodyphus mimosarum.</title>
        <authorList>
            <person name="Bechsgaard J."/>
        </authorList>
    </citation>
    <scope>NUCLEOTIDE SEQUENCE [LARGE SCALE GENOMIC DNA]</scope>
</reference>
<evidence type="ECO:0000313" key="2">
    <source>
        <dbReference type="Proteomes" id="UP000054359"/>
    </source>
</evidence>
<dbReference type="Proteomes" id="UP000054359">
    <property type="component" value="Unassembled WGS sequence"/>
</dbReference>
<feature type="non-terminal residue" evidence="1">
    <location>
        <position position="176"/>
    </location>
</feature>
<dbReference type="Gene3D" id="1.10.10.60">
    <property type="entry name" value="Homeodomain-like"/>
    <property type="match status" value="1"/>
</dbReference>
<dbReference type="EMBL" id="KK119194">
    <property type="protein sequence ID" value="KFM75021.1"/>
    <property type="molecule type" value="Genomic_DNA"/>
</dbReference>
<proteinExistence type="predicted"/>
<evidence type="ECO:0008006" key="3">
    <source>
        <dbReference type="Google" id="ProtNLM"/>
    </source>
</evidence>
<keyword evidence="2" id="KW-1185">Reference proteome</keyword>
<protein>
    <recommendedName>
        <fullName evidence="3">HTH CENPB-type domain-containing protein</fullName>
    </recommendedName>
</protein>
<organism evidence="1 2">
    <name type="scientific">Stegodyphus mimosarum</name>
    <name type="common">African social velvet spider</name>
    <dbReference type="NCBI Taxonomy" id="407821"/>
    <lineage>
        <taxon>Eukaryota</taxon>
        <taxon>Metazoa</taxon>
        <taxon>Ecdysozoa</taxon>
        <taxon>Arthropoda</taxon>
        <taxon>Chelicerata</taxon>
        <taxon>Arachnida</taxon>
        <taxon>Araneae</taxon>
        <taxon>Araneomorphae</taxon>
        <taxon>Entelegynae</taxon>
        <taxon>Eresoidea</taxon>
        <taxon>Eresidae</taxon>
        <taxon>Stegodyphus</taxon>
    </lineage>
</organism>
<gene>
    <name evidence="1" type="ORF">X975_16723</name>
</gene>
<dbReference type="OrthoDB" id="6421052at2759"/>
<accession>A0A087UCD2</accession>
<sequence length="176" mass="19876">MDASKDVHKNLYYHVIFQHPDSDQQQGSEIQIRINGFQHRINQKQMQGNTTNENIICEKGKLILAIIAKKTPGSSTNEEVAFKASHGWFQKFKRRIIYNAVSHGEASSSETNAAKNFISVFKKLLILRVTCRSSSCYERGKRLSSAGYAPSRDIVDWSVPVINDDYMDTATADYGL</sequence>